<dbReference type="InterPro" id="IPR031303">
    <property type="entry name" value="C5_meth_CS"/>
</dbReference>
<reference evidence="7" key="1">
    <citation type="journal article" date="2019" name="Int. J. Syst. Evol. Microbiol.">
        <title>The Global Catalogue of Microorganisms (GCM) 10K type strain sequencing project: providing services to taxonomists for standard genome sequencing and annotation.</title>
        <authorList>
            <consortium name="The Broad Institute Genomics Platform"/>
            <consortium name="The Broad Institute Genome Sequencing Center for Infectious Disease"/>
            <person name="Wu L."/>
            <person name="Ma J."/>
        </authorList>
    </citation>
    <scope>NUCLEOTIDE SEQUENCE [LARGE SCALE GENOMIC DNA]</scope>
    <source>
        <strain evidence="7">TBRC 7912</strain>
    </source>
</reference>
<dbReference type="PANTHER" id="PTHR10629:SF52">
    <property type="entry name" value="DNA (CYTOSINE-5)-METHYLTRANSFERASE 1"/>
    <property type="match status" value="1"/>
</dbReference>
<keyword evidence="2 6" id="KW-0489">Methyltransferase</keyword>
<keyword evidence="7" id="KW-1185">Reference proteome</keyword>
<sequence length="541" mass="59742">MLTLMDWFCGAGGSSQGAHAVPGVTVTRAANHWERAVESHAANFPGADHYRGDIRDAPVEKWPVCDLFWASPECPQWSNARGKKRDFTHSQQGELFGPGRDEEAERSRALMEEVPMYLRGVQGRGGLVLAGVVENVVDVRAWDQWDRWLGEIRALGYSTRVIAMNSMHADPVAALRAPQSRDRLYVAYWHTCLRRDPDWDKWLRPQAWCASCGEWVRAVQVFKAPGADMGRYRQQYLYRCPRTACRNAVVEPAALPAAVAIDWALPGQRIGDRAKPLAPKTLARIQAGMERYARPWVLDNNHRNRGRDVAEPMPTLTTAMTKALAVPPLLVPVEGRDGKEPAPVAAPLRTQTARNETGLAWLPFIAELRGGSSDARPVSDALATVTASGNHHGLVTPAAMVMRNFTPRGDAGQMCTSPAEPLRTLTANGKQSLITWDHLLVPYYGNGTARPVREPIGTLSTRDRYAVIKGVDEIAVEDVLFRMLEPHEIGRAMSFADDYTVLGNKRERVRQYGNAVTPPVAEVIVSALVEAITGTDLERTP</sequence>
<evidence type="ECO:0000313" key="6">
    <source>
        <dbReference type="EMBL" id="MFC3982472.1"/>
    </source>
</evidence>
<dbReference type="InterPro" id="IPR029063">
    <property type="entry name" value="SAM-dependent_MTases_sf"/>
</dbReference>
<keyword evidence="5" id="KW-0680">Restriction system</keyword>
<proteinExistence type="predicted"/>
<dbReference type="PROSITE" id="PS00095">
    <property type="entry name" value="C5_MTASE_2"/>
    <property type="match status" value="1"/>
</dbReference>
<keyword evidence="4" id="KW-0949">S-adenosyl-L-methionine</keyword>
<dbReference type="InterPro" id="IPR001525">
    <property type="entry name" value="C5_MeTfrase"/>
</dbReference>
<dbReference type="SUPFAM" id="SSF53335">
    <property type="entry name" value="S-adenosyl-L-methionine-dependent methyltransferases"/>
    <property type="match status" value="1"/>
</dbReference>
<dbReference type="GO" id="GO:0032259">
    <property type="term" value="P:methylation"/>
    <property type="evidence" value="ECO:0007669"/>
    <property type="project" value="UniProtKB-KW"/>
</dbReference>
<dbReference type="Gene3D" id="3.40.50.150">
    <property type="entry name" value="Vaccinia Virus protein VP39"/>
    <property type="match status" value="1"/>
</dbReference>
<organism evidence="6 7">
    <name type="scientific">Streptosporangium jomthongense</name>
    <dbReference type="NCBI Taxonomy" id="1193683"/>
    <lineage>
        <taxon>Bacteria</taxon>
        <taxon>Bacillati</taxon>
        <taxon>Actinomycetota</taxon>
        <taxon>Actinomycetes</taxon>
        <taxon>Streptosporangiales</taxon>
        <taxon>Streptosporangiaceae</taxon>
        <taxon>Streptosporangium</taxon>
    </lineage>
</organism>
<evidence type="ECO:0000313" key="7">
    <source>
        <dbReference type="Proteomes" id="UP001595698"/>
    </source>
</evidence>
<evidence type="ECO:0000256" key="2">
    <source>
        <dbReference type="ARBA" id="ARBA00022603"/>
    </source>
</evidence>
<evidence type="ECO:0000256" key="3">
    <source>
        <dbReference type="ARBA" id="ARBA00022679"/>
    </source>
</evidence>
<dbReference type="Gene3D" id="3.90.120.10">
    <property type="entry name" value="DNA Methylase, subunit A, domain 2"/>
    <property type="match status" value="1"/>
</dbReference>
<dbReference type="GO" id="GO:0008168">
    <property type="term" value="F:methyltransferase activity"/>
    <property type="evidence" value="ECO:0007669"/>
    <property type="project" value="UniProtKB-KW"/>
</dbReference>
<dbReference type="EC" id="2.1.1.37" evidence="1"/>
<evidence type="ECO:0000256" key="5">
    <source>
        <dbReference type="ARBA" id="ARBA00022747"/>
    </source>
</evidence>
<protein>
    <recommendedName>
        <fullName evidence="1">DNA (cytosine-5-)-methyltransferase</fullName>
        <ecNumber evidence="1">2.1.1.37</ecNumber>
    </recommendedName>
</protein>
<dbReference type="EMBL" id="JBHSBC010000020">
    <property type="protein sequence ID" value="MFC3982472.1"/>
    <property type="molecule type" value="Genomic_DNA"/>
</dbReference>
<dbReference type="InterPro" id="IPR050390">
    <property type="entry name" value="C5-Methyltransferase"/>
</dbReference>
<dbReference type="Proteomes" id="UP001595698">
    <property type="component" value="Unassembled WGS sequence"/>
</dbReference>
<evidence type="ECO:0000256" key="4">
    <source>
        <dbReference type="ARBA" id="ARBA00022691"/>
    </source>
</evidence>
<keyword evidence="3" id="KW-0808">Transferase</keyword>
<evidence type="ECO:0000256" key="1">
    <source>
        <dbReference type="ARBA" id="ARBA00011975"/>
    </source>
</evidence>
<comment type="caution">
    <text evidence="6">The sequence shown here is derived from an EMBL/GenBank/DDBJ whole genome shotgun (WGS) entry which is preliminary data.</text>
</comment>
<gene>
    <name evidence="6" type="ORF">ACFOYY_20175</name>
</gene>
<dbReference type="Pfam" id="PF00145">
    <property type="entry name" value="DNA_methylase"/>
    <property type="match status" value="2"/>
</dbReference>
<dbReference type="RefSeq" id="WP_386190724.1">
    <property type="nucleotide sequence ID" value="NZ_JBHSBC010000020.1"/>
</dbReference>
<accession>A0ABV8F1E1</accession>
<dbReference type="PANTHER" id="PTHR10629">
    <property type="entry name" value="CYTOSINE-SPECIFIC METHYLTRANSFERASE"/>
    <property type="match status" value="1"/>
</dbReference>
<name>A0ABV8F1E1_9ACTN</name>